<protein>
    <submittedName>
        <fullName evidence="2">Uncharacterized protein</fullName>
    </submittedName>
</protein>
<feature type="compositionally biased region" description="Polar residues" evidence="1">
    <location>
        <begin position="239"/>
        <end position="252"/>
    </location>
</feature>
<accession>A0A0F4ZAD8</accession>
<comment type="caution">
    <text evidence="2">The sequence shown here is derived from an EMBL/GenBank/DDBJ whole genome shotgun (WGS) entry which is preliminary data.</text>
</comment>
<feature type="compositionally biased region" description="Polar residues" evidence="1">
    <location>
        <begin position="86"/>
        <end position="95"/>
    </location>
</feature>
<evidence type="ECO:0000313" key="3">
    <source>
        <dbReference type="Proteomes" id="UP000033483"/>
    </source>
</evidence>
<feature type="region of interest" description="Disordered" evidence="1">
    <location>
        <begin position="393"/>
        <end position="421"/>
    </location>
</feature>
<sequence>MAATAQLSVFRLERLFSRKRSAHSSPSTTSQSDSSHRQISSRRTVSSSSSSSSSDPEPLFPSPSFIKPTTSRMVARDEVTPAKTPSRLTILTQNSSKHEPSESGYTVVSPVRKTPNPRYSNCSGSSGSTFHSALSVSTSPSTVYGSECGASPREYTPASPLSSRRSRCNIPKLTFQFSPNPESEYSSSLGSPPLSPGFEPLSPNCEPRPSFCSSFSINSYLEGGKLESFPHPPRPATPVSETNSIVSKSPSPARQPMTKRIVARGPAPDFSLFSFSFRNESEASTDTAPSSPLMASKLPHIATVVSQQPKPMASRPHIAALTSRPLPAPPSTTETRNMYTGIRRSSSVSGVEFMYTKASISSVRPKTSASADGILREPSVNDFMDLDDEDIAEETPAVPTKAVVTSKPKTAAPTSKPTSVVRLAPESKARARAMTNTKRPAPSDVPEATSSLEASLLTLKPPMCSRPATLAALMAARIATRYDFSLVYVVNLWPTSSDPLATPTGSQISMSDSTPRLTGRLLAAYGLECVQSPFRISSVVHSKILQSEEWIEYSCPEIHEDEFSQGYARSFFTGQYGRRKSETDASPLSAHDSMTRRNIDRGIVFAAYRKPSRGQPRRPYSKAKLDELQMQAEGLVGMLMDVHFTSSLQSASLFEQHFEETGPMPAHTPHIC</sequence>
<name>A0A0F4ZAD8_9PEZI</name>
<feature type="compositionally biased region" description="Low complexity" evidence="1">
    <location>
        <begin position="23"/>
        <end position="57"/>
    </location>
</feature>
<dbReference type="EMBL" id="LAEV01001664">
    <property type="protein sequence ID" value="KKA27517.1"/>
    <property type="molecule type" value="Genomic_DNA"/>
</dbReference>
<gene>
    <name evidence="2" type="ORF">TD95_001821</name>
</gene>
<keyword evidence="3" id="KW-1185">Reference proteome</keyword>
<organism evidence="2 3">
    <name type="scientific">Thielaviopsis punctulata</name>
    <dbReference type="NCBI Taxonomy" id="72032"/>
    <lineage>
        <taxon>Eukaryota</taxon>
        <taxon>Fungi</taxon>
        <taxon>Dikarya</taxon>
        <taxon>Ascomycota</taxon>
        <taxon>Pezizomycotina</taxon>
        <taxon>Sordariomycetes</taxon>
        <taxon>Hypocreomycetidae</taxon>
        <taxon>Microascales</taxon>
        <taxon>Ceratocystidaceae</taxon>
        <taxon>Thielaviopsis</taxon>
    </lineage>
</organism>
<evidence type="ECO:0000256" key="1">
    <source>
        <dbReference type="SAM" id="MobiDB-lite"/>
    </source>
</evidence>
<dbReference type="AlphaFoldDB" id="A0A0F4ZAD8"/>
<proteinExistence type="predicted"/>
<dbReference type="Proteomes" id="UP000033483">
    <property type="component" value="Unassembled WGS sequence"/>
</dbReference>
<feature type="region of interest" description="Disordered" evidence="1">
    <location>
        <begin position="15"/>
        <end position="113"/>
    </location>
</feature>
<feature type="region of interest" description="Disordered" evidence="1">
    <location>
        <begin position="234"/>
        <end position="256"/>
    </location>
</feature>
<evidence type="ECO:0000313" key="2">
    <source>
        <dbReference type="EMBL" id="KKA27517.1"/>
    </source>
</evidence>
<dbReference type="OrthoDB" id="5244801at2759"/>
<reference evidence="2 3" key="1">
    <citation type="submission" date="2015-03" db="EMBL/GenBank/DDBJ databases">
        <authorList>
            <person name="Radwan O."/>
            <person name="Al-Naeli F.A."/>
            <person name="Rendon G.A."/>
            <person name="Fields C."/>
        </authorList>
    </citation>
    <scope>NUCLEOTIDE SEQUENCE [LARGE SCALE GENOMIC DNA]</scope>
    <source>
        <strain evidence="2">CR-DP1</strain>
    </source>
</reference>